<dbReference type="Proteomes" id="UP000694549">
    <property type="component" value="Unplaced"/>
</dbReference>
<feature type="compositionally biased region" description="Low complexity" evidence="1">
    <location>
        <begin position="215"/>
        <end position="225"/>
    </location>
</feature>
<evidence type="ECO:0000313" key="2">
    <source>
        <dbReference type="Ensembl" id="ENSAZOP00000018317.1"/>
    </source>
</evidence>
<feature type="compositionally biased region" description="Polar residues" evidence="1">
    <location>
        <begin position="74"/>
        <end position="96"/>
    </location>
</feature>
<evidence type="ECO:0000313" key="3">
    <source>
        <dbReference type="Proteomes" id="UP000694549"/>
    </source>
</evidence>
<feature type="compositionally biased region" description="Polar residues" evidence="1">
    <location>
        <begin position="238"/>
        <end position="251"/>
    </location>
</feature>
<organism evidence="2 3">
    <name type="scientific">Anas zonorhyncha</name>
    <name type="common">Eastern spot-billed duck</name>
    <dbReference type="NCBI Taxonomy" id="75864"/>
    <lineage>
        <taxon>Eukaryota</taxon>
        <taxon>Metazoa</taxon>
        <taxon>Chordata</taxon>
        <taxon>Craniata</taxon>
        <taxon>Vertebrata</taxon>
        <taxon>Euteleostomi</taxon>
        <taxon>Archelosauria</taxon>
        <taxon>Archosauria</taxon>
        <taxon>Dinosauria</taxon>
        <taxon>Saurischia</taxon>
        <taxon>Theropoda</taxon>
        <taxon>Coelurosauria</taxon>
        <taxon>Aves</taxon>
        <taxon>Neognathae</taxon>
        <taxon>Galloanserae</taxon>
        <taxon>Anseriformes</taxon>
        <taxon>Anatidae</taxon>
        <taxon>Anatinae</taxon>
        <taxon>Anas</taxon>
    </lineage>
</organism>
<sequence length="277" mass="28376">MLRAPLCCRWKGQRGNGCGPGHGTVWGDGVGDGSRAPPCLVPSPSAWPLLPPPCLGDLGGEGPPRAEPPAQGGHTPSTSNTIDTAAPQNHQGNPHSIGTPMAQGPPWHRDLYGNPMAQGPHVTGTPMSQGPHGTVNPMAWGPHSTGTPTAQESPCHRDPMARGPHTQGPHAQGPPQHRDPHGTGTPTAQGPPQHKDLMAQGPHGTGRPWHGDFHGTGTPNGTGTPMAQGPHWHGDPLSGTSAGVLYNSQEIPTALEQPRCCSTGGTGGTPAQLGPHP</sequence>
<accession>A0A8B9V2Y0</accession>
<reference evidence="2" key="1">
    <citation type="submission" date="2025-08" db="UniProtKB">
        <authorList>
            <consortium name="Ensembl"/>
        </authorList>
    </citation>
    <scope>IDENTIFICATION</scope>
</reference>
<dbReference type="AlphaFoldDB" id="A0A8B9V2Y0"/>
<dbReference type="Ensembl" id="ENSAZOT00000019682.1">
    <property type="protein sequence ID" value="ENSAZOP00000018317.1"/>
    <property type="gene ID" value="ENSAZOG00000011907.1"/>
</dbReference>
<evidence type="ECO:0000256" key="1">
    <source>
        <dbReference type="SAM" id="MobiDB-lite"/>
    </source>
</evidence>
<reference evidence="2" key="2">
    <citation type="submission" date="2025-09" db="UniProtKB">
        <authorList>
            <consortium name="Ensembl"/>
        </authorList>
    </citation>
    <scope>IDENTIFICATION</scope>
</reference>
<keyword evidence="3" id="KW-1185">Reference proteome</keyword>
<name>A0A8B9V2Y0_9AVES</name>
<proteinExistence type="predicted"/>
<feature type="region of interest" description="Disordered" evidence="1">
    <location>
        <begin position="51"/>
        <end position="277"/>
    </location>
</feature>
<protein>
    <submittedName>
        <fullName evidence="2">Uncharacterized protein</fullName>
    </submittedName>
</protein>